<feature type="signal peptide" evidence="1">
    <location>
        <begin position="1"/>
        <end position="15"/>
    </location>
</feature>
<keyword evidence="1" id="KW-0732">Signal</keyword>
<name>A0A9P5Z8X0_9AGAR</name>
<dbReference type="Proteomes" id="UP000807469">
    <property type="component" value="Unassembled WGS sequence"/>
</dbReference>
<evidence type="ECO:0000313" key="3">
    <source>
        <dbReference type="Proteomes" id="UP000807469"/>
    </source>
</evidence>
<dbReference type="AlphaFoldDB" id="A0A9P5Z8X0"/>
<accession>A0A9P5Z8X0</accession>
<evidence type="ECO:0008006" key="4">
    <source>
        <dbReference type="Google" id="ProtNLM"/>
    </source>
</evidence>
<evidence type="ECO:0000313" key="2">
    <source>
        <dbReference type="EMBL" id="KAF9483244.1"/>
    </source>
</evidence>
<reference evidence="2" key="1">
    <citation type="submission" date="2020-11" db="EMBL/GenBank/DDBJ databases">
        <authorList>
            <consortium name="DOE Joint Genome Institute"/>
            <person name="Ahrendt S."/>
            <person name="Riley R."/>
            <person name="Andreopoulos W."/>
            <person name="Labutti K."/>
            <person name="Pangilinan J."/>
            <person name="Ruiz-Duenas F.J."/>
            <person name="Barrasa J.M."/>
            <person name="Sanchez-Garcia M."/>
            <person name="Camarero S."/>
            <person name="Miyauchi S."/>
            <person name="Serrano A."/>
            <person name="Linde D."/>
            <person name="Babiker R."/>
            <person name="Drula E."/>
            <person name="Ayuso-Fernandez I."/>
            <person name="Pacheco R."/>
            <person name="Padilla G."/>
            <person name="Ferreira P."/>
            <person name="Barriuso J."/>
            <person name="Kellner H."/>
            <person name="Castanera R."/>
            <person name="Alfaro M."/>
            <person name="Ramirez L."/>
            <person name="Pisabarro A.G."/>
            <person name="Kuo A."/>
            <person name="Tritt A."/>
            <person name="Lipzen A."/>
            <person name="He G."/>
            <person name="Yan M."/>
            <person name="Ng V."/>
            <person name="Cullen D."/>
            <person name="Martin F."/>
            <person name="Rosso M.-N."/>
            <person name="Henrissat B."/>
            <person name="Hibbett D."/>
            <person name="Martinez A.T."/>
            <person name="Grigoriev I.V."/>
        </authorList>
    </citation>
    <scope>NUCLEOTIDE SEQUENCE</scope>
    <source>
        <strain evidence="2">CIRM-BRFM 674</strain>
    </source>
</reference>
<dbReference type="EMBL" id="MU155156">
    <property type="protein sequence ID" value="KAF9483244.1"/>
    <property type="molecule type" value="Genomic_DNA"/>
</dbReference>
<organism evidence="2 3">
    <name type="scientific">Pholiota conissans</name>
    <dbReference type="NCBI Taxonomy" id="109636"/>
    <lineage>
        <taxon>Eukaryota</taxon>
        <taxon>Fungi</taxon>
        <taxon>Dikarya</taxon>
        <taxon>Basidiomycota</taxon>
        <taxon>Agaricomycotina</taxon>
        <taxon>Agaricomycetes</taxon>
        <taxon>Agaricomycetidae</taxon>
        <taxon>Agaricales</taxon>
        <taxon>Agaricineae</taxon>
        <taxon>Strophariaceae</taxon>
        <taxon>Pholiota</taxon>
    </lineage>
</organism>
<gene>
    <name evidence="2" type="ORF">BDN70DRAFT_342970</name>
</gene>
<keyword evidence="3" id="KW-1185">Reference proteome</keyword>
<comment type="caution">
    <text evidence="2">The sequence shown here is derived from an EMBL/GenBank/DDBJ whole genome shotgun (WGS) entry which is preliminary data.</text>
</comment>
<sequence length="200" mass="22353">MRCCLFTLSIGLCSGCSFRRLHIPIPVTTLARIIHSSAIPEPQGLKSAWPIYTQLCKPMLNLDLVVEGDKHDGRLDDDGFHESLPSEAAHHSAHHHLGSRRRFSQVCFLHSMSQTSNEIIALHLVDGLFLDAFTACLLTPPFTEVGKDIARKHPFMLFLRADFPCSCVFLSLGGFLSCRLFLSSPSLSLRQYINTQCNEQ</sequence>
<evidence type="ECO:0000256" key="1">
    <source>
        <dbReference type="SAM" id="SignalP"/>
    </source>
</evidence>
<protein>
    <recommendedName>
        <fullName evidence="4">Secreted protein</fullName>
    </recommendedName>
</protein>
<feature type="chain" id="PRO_5040266599" description="Secreted protein" evidence="1">
    <location>
        <begin position="16"/>
        <end position="200"/>
    </location>
</feature>
<proteinExistence type="predicted"/>